<dbReference type="Gene3D" id="3.40.630.70">
    <property type="entry name" value="Leucyl/phenylalanyl-tRNA-protein transferase, C-terminal domain"/>
    <property type="match status" value="1"/>
</dbReference>
<dbReference type="KEGG" id="bsto:C0V70_11765"/>
<keyword evidence="1" id="KW-0963">Cytoplasm</keyword>
<evidence type="ECO:0000313" key="2">
    <source>
        <dbReference type="EMBL" id="AUN98765.1"/>
    </source>
</evidence>
<keyword evidence="1 2" id="KW-0808">Transferase</keyword>
<dbReference type="PANTHER" id="PTHR30098">
    <property type="entry name" value="LEUCYL/PHENYLALANYL-TRNA--PROTEIN TRANSFERASE"/>
    <property type="match status" value="1"/>
</dbReference>
<dbReference type="SUPFAM" id="SSF55729">
    <property type="entry name" value="Acyl-CoA N-acyltransferases (Nat)"/>
    <property type="match status" value="1"/>
</dbReference>
<keyword evidence="1" id="KW-0012">Acyltransferase</keyword>
<comment type="subcellular location">
    <subcellularLocation>
        <location evidence="1">Cytoplasm</location>
    </subcellularLocation>
</comment>
<dbReference type="InterPro" id="IPR016181">
    <property type="entry name" value="Acyl_CoA_acyltransferase"/>
</dbReference>
<dbReference type="InterPro" id="IPR042221">
    <property type="entry name" value="Leu/Phe-tRNA_Trfase_N"/>
</dbReference>
<dbReference type="PANTHER" id="PTHR30098:SF2">
    <property type="entry name" value="LEUCYL_PHENYLALANYL-TRNA--PROTEIN TRANSFERASE"/>
    <property type="match status" value="1"/>
</dbReference>
<dbReference type="EC" id="2.3.2.6" evidence="1"/>
<dbReference type="HAMAP" id="MF_00688">
    <property type="entry name" value="Leu_Phe_trans"/>
    <property type="match status" value="1"/>
</dbReference>
<dbReference type="Pfam" id="PF03588">
    <property type="entry name" value="Leu_Phe_trans"/>
    <property type="match status" value="1"/>
</dbReference>
<protein>
    <recommendedName>
        <fullName evidence="1">Leucyl/phenylalanyl-tRNA--protein transferase</fullName>
        <ecNumber evidence="1">2.3.2.6</ecNumber>
    </recommendedName>
    <alternativeName>
        <fullName evidence="1">L/F-transferase</fullName>
    </alternativeName>
    <alternativeName>
        <fullName evidence="1">Leucyltransferase</fullName>
    </alternativeName>
    <alternativeName>
        <fullName evidence="1">Phenyalanyltransferase</fullName>
    </alternativeName>
</protein>
<comment type="catalytic activity">
    <reaction evidence="1">
        <text>N-terminal L-lysyl-[protein] + L-leucyl-tRNA(Leu) = N-terminal L-leucyl-L-lysyl-[protein] + tRNA(Leu) + H(+)</text>
        <dbReference type="Rhea" id="RHEA:12340"/>
        <dbReference type="Rhea" id="RHEA-COMP:9613"/>
        <dbReference type="Rhea" id="RHEA-COMP:9622"/>
        <dbReference type="Rhea" id="RHEA-COMP:12670"/>
        <dbReference type="Rhea" id="RHEA-COMP:12671"/>
        <dbReference type="ChEBI" id="CHEBI:15378"/>
        <dbReference type="ChEBI" id="CHEBI:65249"/>
        <dbReference type="ChEBI" id="CHEBI:78442"/>
        <dbReference type="ChEBI" id="CHEBI:78494"/>
        <dbReference type="ChEBI" id="CHEBI:133043"/>
        <dbReference type="EC" id="2.3.2.6"/>
    </reaction>
</comment>
<dbReference type="AlphaFoldDB" id="A0A2K9NUJ3"/>
<comment type="similarity">
    <text evidence="1">Belongs to the L/F-transferase family.</text>
</comment>
<organism evidence="2 3">
    <name type="scientific">Bacteriovorax stolpii</name>
    <name type="common">Bdellovibrio stolpii</name>
    <dbReference type="NCBI Taxonomy" id="960"/>
    <lineage>
        <taxon>Bacteria</taxon>
        <taxon>Pseudomonadati</taxon>
        <taxon>Bdellovibrionota</taxon>
        <taxon>Bacteriovoracia</taxon>
        <taxon>Bacteriovoracales</taxon>
        <taxon>Bacteriovoracaceae</taxon>
        <taxon>Bacteriovorax</taxon>
    </lineage>
</organism>
<comment type="catalytic activity">
    <reaction evidence="1">
        <text>N-terminal L-arginyl-[protein] + L-leucyl-tRNA(Leu) = N-terminal L-leucyl-L-arginyl-[protein] + tRNA(Leu) + H(+)</text>
        <dbReference type="Rhea" id="RHEA:50416"/>
        <dbReference type="Rhea" id="RHEA-COMP:9613"/>
        <dbReference type="Rhea" id="RHEA-COMP:9622"/>
        <dbReference type="Rhea" id="RHEA-COMP:12672"/>
        <dbReference type="Rhea" id="RHEA-COMP:12673"/>
        <dbReference type="ChEBI" id="CHEBI:15378"/>
        <dbReference type="ChEBI" id="CHEBI:64719"/>
        <dbReference type="ChEBI" id="CHEBI:78442"/>
        <dbReference type="ChEBI" id="CHEBI:78494"/>
        <dbReference type="ChEBI" id="CHEBI:133044"/>
        <dbReference type="EC" id="2.3.2.6"/>
    </reaction>
</comment>
<dbReference type="RefSeq" id="WP_102244056.1">
    <property type="nucleotide sequence ID" value="NZ_CP025704.1"/>
</dbReference>
<evidence type="ECO:0000313" key="3">
    <source>
        <dbReference type="Proteomes" id="UP000235584"/>
    </source>
</evidence>
<evidence type="ECO:0000256" key="1">
    <source>
        <dbReference type="HAMAP-Rule" id="MF_00688"/>
    </source>
</evidence>
<dbReference type="Proteomes" id="UP000235584">
    <property type="component" value="Chromosome"/>
</dbReference>
<reference evidence="2 3" key="1">
    <citation type="submission" date="2018-01" db="EMBL/GenBank/DDBJ databases">
        <title>Complete genome sequence of Bacteriovorax stolpii DSM12778.</title>
        <authorList>
            <person name="Tang B."/>
            <person name="Chang J."/>
        </authorList>
    </citation>
    <scope>NUCLEOTIDE SEQUENCE [LARGE SCALE GENOMIC DNA]</scope>
    <source>
        <strain evidence="2 3">DSM 12778</strain>
    </source>
</reference>
<comment type="function">
    <text evidence="1">Functions in the N-end rule pathway of protein degradation where it conjugates Leu, Phe and, less efficiently, Met from aminoacyl-tRNAs to the N-termini of proteins containing an N-terminal arginine or lysine.</text>
</comment>
<dbReference type="GO" id="GO:0005737">
    <property type="term" value="C:cytoplasm"/>
    <property type="evidence" value="ECO:0007669"/>
    <property type="project" value="UniProtKB-SubCell"/>
</dbReference>
<sequence length="212" mass="23901">MAIAQFPPVDSADEHGLLALGGDLELESLLLAYSKGIFPWPISSEYPLAWFSPDPRGILAFEKMHMSKSLRKFLRKSPYEVKFNTNFEAVIMNCAQVPRSDNQGTWITQDIINAYINLFKNGFAYSVETYLDERLVGGIYGVCINKFYSGESMFHTEDNASKVALISLLYQLHQQGIGWIDTQMVTPVVESLGGVSIPRETYLKMLHKSLYS</sequence>
<dbReference type="GO" id="GO:0030163">
    <property type="term" value="P:protein catabolic process"/>
    <property type="evidence" value="ECO:0007669"/>
    <property type="project" value="UniProtKB-UniRule"/>
</dbReference>
<name>A0A2K9NUJ3_BACTC</name>
<gene>
    <name evidence="1" type="primary">aat</name>
    <name evidence="2" type="ORF">C0V70_11765</name>
</gene>
<dbReference type="Gene3D" id="3.30.70.3550">
    <property type="entry name" value="Leucyl/phenylalanyl-tRNA-protein transferase, N-terminal domain"/>
    <property type="match status" value="1"/>
</dbReference>
<dbReference type="NCBIfam" id="TIGR00667">
    <property type="entry name" value="aat"/>
    <property type="match status" value="1"/>
</dbReference>
<comment type="catalytic activity">
    <reaction evidence="1">
        <text>L-phenylalanyl-tRNA(Phe) + an N-terminal L-alpha-aminoacyl-[protein] = an N-terminal L-phenylalanyl-L-alpha-aminoacyl-[protein] + tRNA(Phe)</text>
        <dbReference type="Rhea" id="RHEA:43632"/>
        <dbReference type="Rhea" id="RHEA-COMP:9668"/>
        <dbReference type="Rhea" id="RHEA-COMP:9699"/>
        <dbReference type="Rhea" id="RHEA-COMP:10636"/>
        <dbReference type="Rhea" id="RHEA-COMP:10637"/>
        <dbReference type="ChEBI" id="CHEBI:78442"/>
        <dbReference type="ChEBI" id="CHEBI:78531"/>
        <dbReference type="ChEBI" id="CHEBI:78597"/>
        <dbReference type="ChEBI" id="CHEBI:83561"/>
        <dbReference type="EC" id="2.3.2.6"/>
    </reaction>
</comment>
<proteinExistence type="inferred from homology"/>
<keyword evidence="3" id="KW-1185">Reference proteome</keyword>
<dbReference type="GO" id="GO:0008914">
    <property type="term" value="F:leucyl-tRNA--protein transferase activity"/>
    <property type="evidence" value="ECO:0007669"/>
    <property type="project" value="UniProtKB-UniRule"/>
</dbReference>
<dbReference type="InterPro" id="IPR004616">
    <property type="entry name" value="Leu/Phe-tRNA_Trfase"/>
</dbReference>
<dbReference type="InterPro" id="IPR042203">
    <property type="entry name" value="Leu/Phe-tRNA_Trfase_C"/>
</dbReference>
<dbReference type="EMBL" id="CP025704">
    <property type="protein sequence ID" value="AUN98765.1"/>
    <property type="molecule type" value="Genomic_DNA"/>
</dbReference>
<accession>A0A2K9NUJ3</accession>